<evidence type="ECO:0000259" key="3">
    <source>
        <dbReference type="Pfam" id="PF00724"/>
    </source>
</evidence>
<dbReference type="PANTHER" id="PTHR43656">
    <property type="entry name" value="BINDING OXIDOREDUCTASE, PUTATIVE (AFU_ORTHOLOGUE AFUA_2G08260)-RELATED"/>
    <property type="match status" value="1"/>
</dbReference>
<feature type="domain" description="DUS-like FMN-binding" evidence="4">
    <location>
        <begin position="311"/>
        <end position="362"/>
    </location>
</feature>
<dbReference type="PANTHER" id="PTHR43656:SF2">
    <property type="entry name" value="BINDING OXIDOREDUCTASE, PUTATIVE (AFU_ORTHOLOGUE AFUA_2G08260)-RELATED"/>
    <property type="match status" value="1"/>
</dbReference>
<sequence>MGLDKALKPVRLAGLSLRNRIIKTATFEGMCPEGIPGEDLIGHHTAIAAGGAGMTTVAYCGVSPDGLTFSDQMYMHEGIAPQVRALTAAVHQQGGAVSAQLAHCGGFSRNRPRTSRRPLGPHFGINQYGLFSGLPFSGAMTQRDIDRTVREYGEAAAFVKRQGFDAAEIHMGHGYLLSQFISPATNRRRDAYGGSLDKRMRLPVEVLASVRQAVGDDFPVLAKLNLGDGFKGGVTTADAVAAARLLAREGVDAIVMSGGFVSRSPMYLFRGDSPLPYMIPLEPNPVQRLAMKLLGVSLFRSDPFRELYFLEEARQVRQAVDIPLVYLGGVSSAAAIEQAMDEGFDFVAMGRALIEDPNMIRRLAADPDLRSACIHCNRCVATMSTPRGVHCVLHP</sequence>
<dbReference type="InterPro" id="IPR013785">
    <property type="entry name" value="Aldolase_TIM"/>
</dbReference>
<keyword evidence="6" id="KW-1185">Reference proteome</keyword>
<comment type="caution">
    <text evidence="5">The sequence shown here is derived from an EMBL/GenBank/DDBJ whole genome shotgun (WGS) entry which is preliminary data.</text>
</comment>
<evidence type="ECO:0000256" key="1">
    <source>
        <dbReference type="ARBA" id="ARBA00022630"/>
    </source>
</evidence>
<keyword evidence="2" id="KW-0560">Oxidoreductase</keyword>
<dbReference type="InterPro" id="IPR035587">
    <property type="entry name" value="DUS-like_FMN-bd"/>
</dbReference>
<dbReference type="Pfam" id="PF01207">
    <property type="entry name" value="Dus"/>
    <property type="match status" value="1"/>
</dbReference>
<evidence type="ECO:0000259" key="4">
    <source>
        <dbReference type="Pfam" id="PF01207"/>
    </source>
</evidence>
<dbReference type="SUPFAM" id="SSF51395">
    <property type="entry name" value="FMN-linked oxidoreductases"/>
    <property type="match status" value="1"/>
</dbReference>
<evidence type="ECO:0000256" key="2">
    <source>
        <dbReference type="ARBA" id="ARBA00023002"/>
    </source>
</evidence>
<name>A0ABW2A3S7_9GAMM</name>
<proteinExistence type="predicted"/>
<protein>
    <submittedName>
        <fullName evidence="5">NADH:flavin oxidoreductase</fullName>
    </submittedName>
</protein>
<evidence type="ECO:0000313" key="6">
    <source>
        <dbReference type="Proteomes" id="UP001596422"/>
    </source>
</evidence>
<accession>A0ABW2A3S7</accession>
<organism evidence="5 6">
    <name type="scientific">Marinobacterium aestuariivivens</name>
    <dbReference type="NCBI Taxonomy" id="1698799"/>
    <lineage>
        <taxon>Bacteria</taxon>
        <taxon>Pseudomonadati</taxon>
        <taxon>Pseudomonadota</taxon>
        <taxon>Gammaproteobacteria</taxon>
        <taxon>Oceanospirillales</taxon>
        <taxon>Oceanospirillaceae</taxon>
        <taxon>Marinobacterium</taxon>
    </lineage>
</organism>
<reference evidence="6" key="1">
    <citation type="journal article" date="2019" name="Int. J. Syst. Evol. Microbiol.">
        <title>The Global Catalogue of Microorganisms (GCM) 10K type strain sequencing project: providing services to taxonomists for standard genome sequencing and annotation.</title>
        <authorList>
            <consortium name="The Broad Institute Genomics Platform"/>
            <consortium name="The Broad Institute Genome Sequencing Center for Infectious Disease"/>
            <person name="Wu L."/>
            <person name="Ma J."/>
        </authorList>
    </citation>
    <scope>NUCLEOTIDE SEQUENCE [LARGE SCALE GENOMIC DNA]</scope>
    <source>
        <strain evidence="6">NBRC 111756</strain>
    </source>
</reference>
<keyword evidence="1" id="KW-0285">Flavoprotein</keyword>
<evidence type="ECO:0000313" key="5">
    <source>
        <dbReference type="EMBL" id="MFC6672033.1"/>
    </source>
</evidence>
<dbReference type="CDD" id="cd02803">
    <property type="entry name" value="OYE_like_FMN_family"/>
    <property type="match status" value="1"/>
</dbReference>
<dbReference type="InterPro" id="IPR051799">
    <property type="entry name" value="NADH_flavin_oxidoreductase"/>
</dbReference>
<dbReference type="Proteomes" id="UP001596422">
    <property type="component" value="Unassembled WGS sequence"/>
</dbReference>
<gene>
    <name evidence="5" type="ORF">ACFQDL_19665</name>
</gene>
<dbReference type="InterPro" id="IPR001155">
    <property type="entry name" value="OxRdtase_FMN_N"/>
</dbReference>
<dbReference type="Gene3D" id="3.20.20.70">
    <property type="entry name" value="Aldolase class I"/>
    <property type="match status" value="1"/>
</dbReference>
<dbReference type="Pfam" id="PF00724">
    <property type="entry name" value="Oxidored_FMN"/>
    <property type="match status" value="1"/>
</dbReference>
<dbReference type="EMBL" id="JBHSWE010000001">
    <property type="protein sequence ID" value="MFC6672033.1"/>
    <property type="molecule type" value="Genomic_DNA"/>
</dbReference>
<feature type="domain" description="NADH:flavin oxidoreductase/NADH oxidase N-terminal" evidence="3">
    <location>
        <begin position="8"/>
        <end position="255"/>
    </location>
</feature>
<dbReference type="RefSeq" id="WP_379910501.1">
    <property type="nucleotide sequence ID" value="NZ_JBHSWE010000001.1"/>
</dbReference>